<dbReference type="WBParaSite" id="ACRNAN_scaffold1933.g16740.t1">
    <property type="protein sequence ID" value="ACRNAN_scaffold1933.g16740.t1"/>
    <property type="gene ID" value="ACRNAN_scaffold1933.g16740"/>
</dbReference>
<sequence length="73" mass="7942">MKIFLAYIFLAIIYEVTGASETCSCLTNQDCEHSSIPACIQEKTCKGICRGPGGGPKYCSVAGEFCKNRLFKP</sequence>
<dbReference type="Proteomes" id="UP000887540">
    <property type="component" value="Unplaced"/>
</dbReference>
<evidence type="ECO:0000313" key="2">
    <source>
        <dbReference type="Proteomes" id="UP000887540"/>
    </source>
</evidence>
<evidence type="ECO:0000313" key="3">
    <source>
        <dbReference type="WBParaSite" id="ACRNAN_scaffold1933.g16740.t1"/>
    </source>
</evidence>
<protein>
    <submittedName>
        <fullName evidence="3">Uncharacterized protein</fullName>
    </submittedName>
</protein>
<evidence type="ECO:0000256" key="1">
    <source>
        <dbReference type="SAM" id="SignalP"/>
    </source>
</evidence>
<feature type="chain" id="PRO_5036675732" evidence="1">
    <location>
        <begin position="20"/>
        <end position="73"/>
    </location>
</feature>
<proteinExistence type="predicted"/>
<keyword evidence="1" id="KW-0732">Signal</keyword>
<keyword evidence="2" id="KW-1185">Reference proteome</keyword>
<name>A0A914D7G8_9BILA</name>
<feature type="signal peptide" evidence="1">
    <location>
        <begin position="1"/>
        <end position="19"/>
    </location>
</feature>
<accession>A0A914D7G8</accession>
<reference evidence="3" key="1">
    <citation type="submission" date="2022-11" db="UniProtKB">
        <authorList>
            <consortium name="WormBaseParasite"/>
        </authorList>
    </citation>
    <scope>IDENTIFICATION</scope>
</reference>
<organism evidence="2 3">
    <name type="scientific">Acrobeloides nanus</name>
    <dbReference type="NCBI Taxonomy" id="290746"/>
    <lineage>
        <taxon>Eukaryota</taxon>
        <taxon>Metazoa</taxon>
        <taxon>Ecdysozoa</taxon>
        <taxon>Nematoda</taxon>
        <taxon>Chromadorea</taxon>
        <taxon>Rhabditida</taxon>
        <taxon>Tylenchina</taxon>
        <taxon>Cephalobomorpha</taxon>
        <taxon>Cephaloboidea</taxon>
        <taxon>Cephalobidae</taxon>
        <taxon>Acrobeloides</taxon>
    </lineage>
</organism>
<dbReference type="AlphaFoldDB" id="A0A914D7G8"/>